<evidence type="ECO:0000313" key="1">
    <source>
        <dbReference type="EMBL" id="BCZ19364.1"/>
    </source>
</evidence>
<proteinExistence type="predicted"/>
<protein>
    <recommendedName>
        <fullName evidence="3">HipA-like C-terminal domain-containing protein</fullName>
    </recommendedName>
</protein>
<dbReference type="Gene3D" id="1.10.1070.20">
    <property type="match status" value="1"/>
</dbReference>
<accession>A0ABN6I9M8</accession>
<dbReference type="Proteomes" id="UP000826146">
    <property type="component" value="Chromosome"/>
</dbReference>
<keyword evidence="2" id="KW-1185">Reference proteome</keyword>
<dbReference type="RefSeq" id="WP_221271186.1">
    <property type="nucleotide sequence ID" value="NZ_AP024819.1"/>
</dbReference>
<dbReference type="EMBL" id="AP024819">
    <property type="protein sequence ID" value="BCZ19364.1"/>
    <property type="molecule type" value="Genomic_DNA"/>
</dbReference>
<reference evidence="1 2" key="1">
    <citation type="submission" date="2021-07" db="EMBL/GenBank/DDBJ databases">
        <title>Novel Helicobacter sp. Isolated from a cat.</title>
        <authorList>
            <person name="Rimbara E."/>
            <person name="Suzuki M."/>
        </authorList>
    </citation>
    <scope>NUCLEOTIDE SEQUENCE [LARGE SCALE GENOMIC DNA]</scope>
    <source>
        <strain evidence="2">NHP19-012</strain>
    </source>
</reference>
<organism evidence="1 2">
    <name type="scientific">Helicobacter gastrofelis</name>
    <dbReference type="NCBI Taxonomy" id="2849642"/>
    <lineage>
        <taxon>Bacteria</taxon>
        <taxon>Pseudomonadati</taxon>
        <taxon>Campylobacterota</taxon>
        <taxon>Epsilonproteobacteria</taxon>
        <taxon>Campylobacterales</taxon>
        <taxon>Helicobacteraceae</taxon>
        <taxon>Helicobacter</taxon>
    </lineage>
</organism>
<evidence type="ECO:0008006" key="3">
    <source>
        <dbReference type="Google" id="ProtNLM"/>
    </source>
</evidence>
<gene>
    <name evidence="1" type="ORF">NHP190012_10060</name>
</gene>
<name>A0ABN6I9M8_9HELI</name>
<sequence>MGKQALSDLMLFDAIIGNVDRHLGNLGMLIDNDTNELIKPAPIFDNGRAFINFIKGGKSDQVVNHFKLGRKYPFFKSYFNHRFDKLVKMHATPRHLELLDKIEGFAFTPHPKYTPSVSFLATLS</sequence>
<evidence type="ECO:0000313" key="2">
    <source>
        <dbReference type="Proteomes" id="UP000826146"/>
    </source>
</evidence>